<feature type="transmembrane region" description="Helical" evidence="1">
    <location>
        <begin position="35"/>
        <end position="58"/>
    </location>
</feature>
<dbReference type="AlphaFoldDB" id="A0A1Y5TP16"/>
<dbReference type="InterPro" id="IPR000620">
    <property type="entry name" value="EamA_dom"/>
</dbReference>
<dbReference type="InterPro" id="IPR037185">
    <property type="entry name" value="EmrE-like"/>
</dbReference>
<name>A0A1Y5TP16_9RHOB</name>
<keyword evidence="1" id="KW-0472">Membrane</keyword>
<feature type="domain" description="EamA" evidence="2">
    <location>
        <begin position="25"/>
        <end position="137"/>
    </location>
</feature>
<feature type="transmembrane region" description="Helical" evidence="1">
    <location>
        <begin position="153"/>
        <end position="169"/>
    </location>
</feature>
<feature type="transmembrane region" description="Helical" evidence="1">
    <location>
        <begin position="176"/>
        <end position="196"/>
    </location>
</feature>
<evidence type="ECO:0000313" key="4">
    <source>
        <dbReference type="Proteomes" id="UP000193827"/>
    </source>
</evidence>
<feature type="transmembrane region" description="Helical" evidence="1">
    <location>
        <begin position="122"/>
        <end position="141"/>
    </location>
</feature>
<accession>A0A1Y5TP16</accession>
<evidence type="ECO:0000259" key="2">
    <source>
        <dbReference type="Pfam" id="PF00892"/>
    </source>
</evidence>
<sequence length="294" mass="30913">MNEHLKGLLITTMGVLLIVPDSLFVRLIVAEPPTVAFFRGLVSGGIILLVLLAVQGAAGFRAVLRTGKPGLIYVLLIGLTTPGFVMAVTQTSVANVVFIFASIPIFASIFSRIFLGEPIQMRMVLTMGGVMIGLGIIAYGSGSSEIAHWKGDLWALCVSASYAAALTAVRKVKDTSMIPAIPVAYIGAALVMLPWATPVETFQTQWQLVLGHGAFIAAGTCLLTLGPRYISSAEVSLLILLESVLAPILVWVVVGEDPGPWALVGGAVVIGALFVSNLIALLGRSRRAVPTLKP</sequence>
<proteinExistence type="predicted"/>
<feature type="domain" description="EamA" evidence="2">
    <location>
        <begin position="150"/>
        <end position="277"/>
    </location>
</feature>
<gene>
    <name evidence="3" type="ORF">PEL8287_03808</name>
</gene>
<dbReference type="Proteomes" id="UP000193827">
    <property type="component" value="Unassembled WGS sequence"/>
</dbReference>
<keyword evidence="1" id="KW-0812">Transmembrane</keyword>
<dbReference type="Pfam" id="PF00892">
    <property type="entry name" value="EamA"/>
    <property type="match status" value="2"/>
</dbReference>
<feature type="transmembrane region" description="Helical" evidence="1">
    <location>
        <begin position="7"/>
        <end position="29"/>
    </location>
</feature>
<dbReference type="OrthoDB" id="9810239at2"/>
<feature type="transmembrane region" description="Helical" evidence="1">
    <location>
        <begin position="260"/>
        <end position="283"/>
    </location>
</feature>
<feature type="transmembrane region" description="Helical" evidence="1">
    <location>
        <begin position="70"/>
        <end position="88"/>
    </location>
</feature>
<protein>
    <submittedName>
        <fullName evidence="3">EamA-like transporter family protein</fullName>
    </submittedName>
</protein>
<dbReference type="GO" id="GO:0016020">
    <property type="term" value="C:membrane"/>
    <property type="evidence" value="ECO:0007669"/>
    <property type="project" value="InterPro"/>
</dbReference>
<keyword evidence="4" id="KW-1185">Reference proteome</keyword>
<keyword evidence="1" id="KW-1133">Transmembrane helix</keyword>
<evidence type="ECO:0000313" key="3">
    <source>
        <dbReference type="EMBL" id="SLN68491.1"/>
    </source>
</evidence>
<dbReference type="EMBL" id="FWFL01000016">
    <property type="protein sequence ID" value="SLN68491.1"/>
    <property type="molecule type" value="Genomic_DNA"/>
</dbReference>
<organism evidence="3 4">
    <name type="scientific">Roseovarius litorisediminis</name>
    <dbReference type="NCBI Taxonomy" id="1312363"/>
    <lineage>
        <taxon>Bacteria</taxon>
        <taxon>Pseudomonadati</taxon>
        <taxon>Pseudomonadota</taxon>
        <taxon>Alphaproteobacteria</taxon>
        <taxon>Rhodobacterales</taxon>
        <taxon>Roseobacteraceae</taxon>
        <taxon>Roseovarius</taxon>
    </lineage>
</organism>
<feature type="transmembrane region" description="Helical" evidence="1">
    <location>
        <begin position="208"/>
        <end position="225"/>
    </location>
</feature>
<dbReference type="RefSeq" id="WP_085894006.1">
    <property type="nucleotide sequence ID" value="NZ_FWFL01000016.1"/>
</dbReference>
<reference evidence="3 4" key="1">
    <citation type="submission" date="2017-03" db="EMBL/GenBank/DDBJ databases">
        <authorList>
            <person name="Afonso C.L."/>
            <person name="Miller P.J."/>
            <person name="Scott M.A."/>
            <person name="Spackman E."/>
            <person name="Goraichik I."/>
            <person name="Dimitrov K.M."/>
            <person name="Suarez D.L."/>
            <person name="Swayne D.E."/>
        </authorList>
    </citation>
    <scope>NUCLEOTIDE SEQUENCE [LARGE SCALE GENOMIC DNA]</scope>
    <source>
        <strain evidence="3 4">CECT 8287</strain>
    </source>
</reference>
<evidence type="ECO:0000256" key="1">
    <source>
        <dbReference type="SAM" id="Phobius"/>
    </source>
</evidence>
<dbReference type="SUPFAM" id="SSF103481">
    <property type="entry name" value="Multidrug resistance efflux transporter EmrE"/>
    <property type="match status" value="2"/>
</dbReference>
<feature type="transmembrane region" description="Helical" evidence="1">
    <location>
        <begin position="237"/>
        <end position="254"/>
    </location>
</feature>
<feature type="transmembrane region" description="Helical" evidence="1">
    <location>
        <begin position="94"/>
        <end position="115"/>
    </location>
</feature>
<dbReference type="PANTHER" id="PTHR22911:SF135">
    <property type="entry name" value="BLR4310 PROTEIN"/>
    <property type="match status" value="1"/>
</dbReference>
<dbReference type="PANTHER" id="PTHR22911">
    <property type="entry name" value="ACYL-MALONYL CONDENSING ENZYME-RELATED"/>
    <property type="match status" value="1"/>
</dbReference>